<dbReference type="AlphaFoldDB" id="A0A6H1ZHZ7"/>
<proteinExistence type="predicted"/>
<dbReference type="EMBL" id="MT142109">
    <property type="protein sequence ID" value="QJA74620.1"/>
    <property type="molecule type" value="Genomic_DNA"/>
</dbReference>
<dbReference type="EMBL" id="MT142591">
    <property type="protein sequence ID" value="QJA85730.1"/>
    <property type="molecule type" value="Genomic_DNA"/>
</dbReference>
<reference evidence="1" key="1">
    <citation type="submission" date="2020-03" db="EMBL/GenBank/DDBJ databases">
        <title>The deep terrestrial virosphere.</title>
        <authorList>
            <person name="Holmfeldt K."/>
            <person name="Nilsson E."/>
            <person name="Simone D."/>
            <person name="Lopez-Fernandez M."/>
            <person name="Wu X."/>
            <person name="de Brujin I."/>
            <person name="Lundin D."/>
            <person name="Andersson A."/>
            <person name="Bertilsson S."/>
            <person name="Dopson M."/>
        </authorList>
    </citation>
    <scope>NUCLEOTIDE SEQUENCE</scope>
    <source>
        <strain evidence="2">MM415A01959</strain>
        <strain evidence="3">MM415B02182</strain>
        <strain evidence="1">TM448A00527</strain>
        <strain evidence="4">TM448B00869</strain>
    </source>
</reference>
<evidence type="ECO:0000313" key="3">
    <source>
        <dbReference type="EMBL" id="QJA85730.1"/>
    </source>
</evidence>
<dbReference type="EMBL" id="MT144666">
    <property type="protein sequence ID" value="QJH96891.1"/>
    <property type="molecule type" value="Genomic_DNA"/>
</dbReference>
<evidence type="ECO:0000313" key="1">
    <source>
        <dbReference type="EMBL" id="QJA46820.1"/>
    </source>
</evidence>
<accession>A0A6H1ZHZ7</accession>
<dbReference type="EMBL" id="MT144022">
    <property type="protein sequence ID" value="QJA46820.1"/>
    <property type="molecule type" value="Genomic_DNA"/>
</dbReference>
<evidence type="ECO:0000313" key="4">
    <source>
        <dbReference type="EMBL" id="QJH96891.1"/>
    </source>
</evidence>
<evidence type="ECO:0000313" key="2">
    <source>
        <dbReference type="EMBL" id="QJA74620.1"/>
    </source>
</evidence>
<protein>
    <submittedName>
        <fullName evidence="1">Uncharacterized protein</fullName>
    </submittedName>
</protein>
<organism evidence="1">
    <name type="scientific">viral metagenome</name>
    <dbReference type="NCBI Taxonomy" id="1070528"/>
    <lineage>
        <taxon>unclassified sequences</taxon>
        <taxon>metagenomes</taxon>
        <taxon>organismal metagenomes</taxon>
    </lineage>
</organism>
<gene>
    <name evidence="2" type="ORF">MM415A01959_0019</name>
    <name evidence="3" type="ORF">MM415B02182_0021</name>
    <name evidence="1" type="ORF">TM448A00527_0026</name>
    <name evidence="4" type="ORF">TM448B00869_0017</name>
</gene>
<sequence length="195" mass="23219">MLKRGDVDVKWNGDKEDDEHWFEKVNFHELGIPFARRPKGGKRYSFSGFDFEYTIAEIKEQSYGRFKSNIDVNRNAHFIGMNILHQMYVKNKKSGLEEKLSNKLKQSKKTLYVQETLCDFFKEFYESYAKGMMTLDELMDRAIDISEEVYDEKIKEWFLEYCSEMVNDKDTFRRTKDKIRKKKAYSAGIEVVGEM</sequence>
<name>A0A6H1ZHZ7_9ZZZZ</name>